<protein>
    <submittedName>
        <fullName evidence="1">Uncharacterized protein</fullName>
    </submittedName>
</protein>
<dbReference type="Proteomes" id="UP000579281">
    <property type="component" value="Unassembled WGS sequence"/>
</dbReference>
<name>A0A841KX47_9FIRM</name>
<evidence type="ECO:0000313" key="1">
    <source>
        <dbReference type="EMBL" id="MBB6214759.1"/>
    </source>
</evidence>
<organism evidence="1 2">
    <name type="scientific">Anaerosolibacter carboniphilus</name>
    <dbReference type="NCBI Taxonomy" id="1417629"/>
    <lineage>
        <taxon>Bacteria</taxon>
        <taxon>Bacillati</taxon>
        <taxon>Bacillota</taxon>
        <taxon>Clostridia</taxon>
        <taxon>Peptostreptococcales</taxon>
        <taxon>Thermotaleaceae</taxon>
        <taxon>Anaerosolibacter</taxon>
    </lineage>
</organism>
<sequence>MRKSKHTTPYSNNSKIAESYYKPIEDPYYRLGKNPYYNTPVENPYNGYSTQNPIYPANSNNAISINITPEHLLAMAGVFIVLFTQGENLNIKDFINNLDIGKILNILGNFKTEESNSNMSPIISMLSKTKGGQSIVSDININPSNLKDIIKQAVEIANELKKDPNIVDTIKSSKEKVDTNTIENIINKLKNLDGHKNIDPSNLESIVEQVNVIANELKKNNV</sequence>
<dbReference type="EMBL" id="JACHEN010000003">
    <property type="protein sequence ID" value="MBB6214759.1"/>
    <property type="molecule type" value="Genomic_DNA"/>
</dbReference>
<keyword evidence="2" id="KW-1185">Reference proteome</keyword>
<evidence type="ECO:0000313" key="2">
    <source>
        <dbReference type="Proteomes" id="UP000579281"/>
    </source>
</evidence>
<dbReference type="RefSeq" id="WP_184308424.1">
    <property type="nucleotide sequence ID" value="NZ_JACHEN010000003.1"/>
</dbReference>
<accession>A0A841KX47</accession>
<reference evidence="1 2" key="1">
    <citation type="submission" date="2020-08" db="EMBL/GenBank/DDBJ databases">
        <title>Genomic Encyclopedia of Type Strains, Phase IV (KMG-IV): sequencing the most valuable type-strain genomes for metagenomic binning, comparative biology and taxonomic classification.</title>
        <authorList>
            <person name="Goeker M."/>
        </authorList>
    </citation>
    <scope>NUCLEOTIDE SEQUENCE [LARGE SCALE GENOMIC DNA]</scope>
    <source>
        <strain evidence="1 2">DSM 103526</strain>
    </source>
</reference>
<proteinExistence type="predicted"/>
<dbReference type="AlphaFoldDB" id="A0A841KX47"/>
<gene>
    <name evidence="1" type="ORF">HNQ80_000842</name>
</gene>
<comment type="caution">
    <text evidence="1">The sequence shown here is derived from an EMBL/GenBank/DDBJ whole genome shotgun (WGS) entry which is preliminary data.</text>
</comment>